<dbReference type="PANTHER" id="PTHR34203">
    <property type="entry name" value="METHYLTRANSFERASE, FKBM FAMILY PROTEIN"/>
    <property type="match status" value="1"/>
</dbReference>
<dbReference type="NCBIfam" id="TIGR01444">
    <property type="entry name" value="fkbM_fam"/>
    <property type="match status" value="1"/>
</dbReference>
<dbReference type="InterPro" id="IPR052514">
    <property type="entry name" value="SAM-dependent_MTase"/>
</dbReference>
<dbReference type="PANTHER" id="PTHR34203:SF15">
    <property type="entry name" value="SLL1173 PROTEIN"/>
    <property type="match status" value="1"/>
</dbReference>
<evidence type="ECO:0000313" key="2">
    <source>
        <dbReference type="EMBL" id="QBK90160.1"/>
    </source>
</evidence>
<name>A0A481Z676_9VIRU</name>
<dbReference type="InterPro" id="IPR006342">
    <property type="entry name" value="FkbM_mtfrase"/>
</dbReference>
<dbReference type="GO" id="GO:0008168">
    <property type="term" value="F:methyltransferase activity"/>
    <property type="evidence" value="ECO:0007669"/>
    <property type="project" value="UniProtKB-KW"/>
</dbReference>
<gene>
    <name evidence="2" type="ORF">LCPAC102_00700</name>
</gene>
<keyword evidence="2" id="KW-0489">Methyltransferase</keyword>
<dbReference type="CDD" id="cd02440">
    <property type="entry name" value="AdoMet_MTases"/>
    <property type="match status" value="1"/>
</dbReference>
<evidence type="ECO:0000259" key="1">
    <source>
        <dbReference type="Pfam" id="PF05050"/>
    </source>
</evidence>
<accession>A0A481Z676</accession>
<dbReference type="SUPFAM" id="SSF53335">
    <property type="entry name" value="S-adenosyl-L-methionine-dependent methyltransferases"/>
    <property type="match status" value="1"/>
</dbReference>
<protein>
    <submittedName>
        <fullName evidence="2">Methyltransferase</fullName>
    </submittedName>
</protein>
<sequence>MNVYLFPNDDNVVILSNSHINDSKLKNRPYNEVLFRKIHTYLIKHNIIDKNRNIIDLGAWIGDNTLPWSKMINGTVYAIDPSDLNCDYIKKLKILNNSHNIKIIEKAISNNENIVSTNENLEHCSFVYNNINNNCKIQLKSSYLDKLYENNEINNNDKIQLKSIYLDKLYENNEIENIGYIHLDVEGMEYLVLLGSENIINVDRPIVSYEIHLDIDEHIDNIKNFFINKNYIVYMINEILPGNRLDCRNFLAIPIELNQYIYNMESNFNKYNYILISHIGRCVYTSYDNILDAEYAYNILNNGLYATILYDVKFNTILYTYGLVEILNICKEYYNTHIKDNNLYNNILIKID</sequence>
<dbReference type="Pfam" id="PF05050">
    <property type="entry name" value="Methyltransf_21"/>
    <property type="match status" value="1"/>
</dbReference>
<dbReference type="Gene3D" id="3.40.50.150">
    <property type="entry name" value="Vaccinia Virus protein VP39"/>
    <property type="match status" value="1"/>
</dbReference>
<keyword evidence="2" id="KW-0808">Transferase</keyword>
<feature type="domain" description="Methyltransferase FkbM" evidence="1">
    <location>
        <begin position="56"/>
        <end position="231"/>
    </location>
</feature>
<proteinExistence type="predicted"/>
<dbReference type="GO" id="GO:0032259">
    <property type="term" value="P:methylation"/>
    <property type="evidence" value="ECO:0007669"/>
    <property type="project" value="UniProtKB-KW"/>
</dbReference>
<dbReference type="EMBL" id="MK500467">
    <property type="protein sequence ID" value="QBK90160.1"/>
    <property type="molecule type" value="Genomic_DNA"/>
</dbReference>
<reference evidence="2" key="1">
    <citation type="journal article" date="2019" name="MBio">
        <title>Virus Genomes from Deep Sea Sediments Expand the Ocean Megavirome and Support Independent Origins of Viral Gigantism.</title>
        <authorList>
            <person name="Backstrom D."/>
            <person name="Yutin N."/>
            <person name="Jorgensen S.L."/>
            <person name="Dharamshi J."/>
            <person name="Homa F."/>
            <person name="Zaremba-Niedwiedzka K."/>
            <person name="Spang A."/>
            <person name="Wolf Y.I."/>
            <person name="Koonin E.V."/>
            <person name="Ettema T.J."/>
        </authorList>
    </citation>
    <scope>NUCLEOTIDE SEQUENCE</scope>
</reference>
<dbReference type="InterPro" id="IPR029063">
    <property type="entry name" value="SAM-dependent_MTases_sf"/>
</dbReference>
<organism evidence="2">
    <name type="scientific">Pithovirus LCPAC102</name>
    <dbReference type="NCBI Taxonomy" id="2506587"/>
    <lineage>
        <taxon>Viruses</taxon>
        <taxon>Pithoviruses</taxon>
    </lineage>
</organism>